<dbReference type="Gene3D" id="3.60.21.10">
    <property type="match status" value="1"/>
</dbReference>
<gene>
    <name evidence="4" type="ORF">GlitD10_2135</name>
</gene>
<dbReference type="GO" id="GO:0009245">
    <property type="term" value="P:lipid A biosynthetic process"/>
    <property type="evidence" value="ECO:0007669"/>
    <property type="project" value="TreeGrafter"/>
</dbReference>
<reference evidence="4 5" key="1">
    <citation type="submission" date="2016-10" db="EMBL/GenBank/DDBJ databases">
        <title>Description of Gloeomargarita lithophora gen. nov., sp. nov., a thylakoid-bearing basal-branching cyanobacterium with intracellular carbonates, and proposal for Gloeomargaritales ord. nov.</title>
        <authorList>
            <person name="Moreira D."/>
            <person name="Tavera R."/>
            <person name="Benzerara K."/>
            <person name="Skouri-Panet F."/>
            <person name="Couradeau E."/>
            <person name="Gerard E."/>
            <person name="Loussert C."/>
            <person name="Novelo E."/>
            <person name="Zivanovic Y."/>
            <person name="Lopez-Garcia P."/>
        </authorList>
    </citation>
    <scope>NUCLEOTIDE SEQUENCE [LARGE SCALE GENOMIC DNA]</scope>
    <source>
        <strain evidence="4 5">D10</strain>
    </source>
</reference>
<dbReference type="CDD" id="cd07385">
    <property type="entry name" value="MPP_YkuE_C"/>
    <property type="match status" value="1"/>
</dbReference>
<dbReference type="InterPro" id="IPR051158">
    <property type="entry name" value="Metallophosphoesterase_sf"/>
</dbReference>
<proteinExistence type="predicted"/>
<dbReference type="SUPFAM" id="SSF56300">
    <property type="entry name" value="Metallo-dependent phosphatases"/>
    <property type="match status" value="1"/>
</dbReference>
<organism evidence="4 5">
    <name type="scientific">Gloeomargarita lithophora Alchichica-D10</name>
    <dbReference type="NCBI Taxonomy" id="1188229"/>
    <lineage>
        <taxon>Bacteria</taxon>
        <taxon>Bacillati</taxon>
        <taxon>Cyanobacteriota</taxon>
        <taxon>Cyanophyceae</taxon>
        <taxon>Gloeomargaritales</taxon>
        <taxon>Gloeomargaritaceae</taxon>
        <taxon>Gloeomargarita</taxon>
    </lineage>
</organism>
<evidence type="ECO:0000256" key="1">
    <source>
        <dbReference type="ARBA" id="ARBA00022723"/>
    </source>
</evidence>
<dbReference type="KEGG" id="glt:GlitD10_2135"/>
<evidence type="ECO:0000313" key="4">
    <source>
        <dbReference type="EMBL" id="APB34464.1"/>
    </source>
</evidence>
<sequence>MHGFLAGSLKVERVTVPIRGLPLALVGLRLVQLSDLHFDGLRLSQSLLDSALATTQAEQPDLIVLTGDYVTDDPSPIGELCGYLGQLRATYGLCAVLGNHDIEWPESRQVITQAMTQAGIQVLWNQVAYPVGRGLAVVGLADFWSKEFRPAPVFQTLPPELPRLVLSHNPDSAEVLQRWRVDLQLSGHTHGGQVVIPGLGPLPARTRTWFQRIPRWLRRRIPSPLFNQNCDRVILHWEWSEGLHRVGQNQLYVNRGLGTYLPGRLFCPPEVTVITLTNEGETTPAEQPEAQVLECSRS</sequence>
<feature type="domain" description="Calcineurin-like phosphoesterase" evidence="3">
    <location>
        <begin position="28"/>
        <end position="191"/>
    </location>
</feature>
<dbReference type="Pfam" id="PF00149">
    <property type="entry name" value="Metallophos"/>
    <property type="match status" value="1"/>
</dbReference>
<keyword evidence="5" id="KW-1185">Reference proteome</keyword>
<protein>
    <submittedName>
        <fullName evidence="4">Metallophosphoesterase</fullName>
    </submittedName>
</protein>
<accession>A0A1J0AEX4</accession>
<dbReference type="EMBL" id="CP017675">
    <property type="protein sequence ID" value="APB34464.1"/>
    <property type="molecule type" value="Genomic_DNA"/>
</dbReference>
<name>A0A1J0AEX4_9CYAN</name>
<dbReference type="RefSeq" id="WP_071454900.1">
    <property type="nucleotide sequence ID" value="NZ_CP017675.1"/>
</dbReference>
<evidence type="ECO:0000259" key="3">
    <source>
        <dbReference type="Pfam" id="PF00149"/>
    </source>
</evidence>
<dbReference type="GO" id="GO:0016020">
    <property type="term" value="C:membrane"/>
    <property type="evidence" value="ECO:0007669"/>
    <property type="project" value="GOC"/>
</dbReference>
<keyword evidence="2" id="KW-0378">Hydrolase</keyword>
<dbReference type="InterPro" id="IPR029052">
    <property type="entry name" value="Metallo-depent_PP-like"/>
</dbReference>
<dbReference type="STRING" id="1188229.GlitD10_2135"/>
<dbReference type="PANTHER" id="PTHR31302:SF31">
    <property type="entry name" value="PHOSPHODIESTERASE YAEI"/>
    <property type="match status" value="1"/>
</dbReference>
<dbReference type="AlphaFoldDB" id="A0A1J0AEX4"/>
<evidence type="ECO:0000313" key="5">
    <source>
        <dbReference type="Proteomes" id="UP000180235"/>
    </source>
</evidence>
<keyword evidence="1" id="KW-0479">Metal-binding</keyword>
<evidence type="ECO:0000256" key="2">
    <source>
        <dbReference type="ARBA" id="ARBA00022801"/>
    </source>
</evidence>
<dbReference type="Proteomes" id="UP000180235">
    <property type="component" value="Chromosome"/>
</dbReference>
<dbReference type="PANTHER" id="PTHR31302">
    <property type="entry name" value="TRANSMEMBRANE PROTEIN WITH METALLOPHOSPHOESTERASE DOMAIN-RELATED"/>
    <property type="match status" value="1"/>
</dbReference>
<dbReference type="InterPro" id="IPR004843">
    <property type="entry name" value="Calcineurin-like_PHP"/>
</dbReference>
<dbReference type="OrthoDB" id="9780884at2"/>
<dbReference type="GO" id="GO:0008758">
    <property type="term" value="F:UDP-2,3-diacylglucosamine hydrolase activity"/>
    <property type="evidence" value="ECO:0007669"/>
    <property type="project" value="TreeGrafter"/>
</dbReference>
<dbReference type="GO" id="GO:0046872">
    <property type="term" value="F:metal ion binding"/>
    <property type="evidence" value="ECO:0007669"/>
    <property type="project" value="UniProtKB-KW"/>
</dbReference>